<accession>A0ABW5UIK0</accession>
<dbReference type="EMBL" id="JBHUMB010000014">
    <property type="protein sequence ID" value="MFD2744507.1"/>
    <property type="molecule type" value="Genomic_DNA"/>
</dbReference>
<sequence>MRMSVKKNSQTDGYTIIAQWMADKGNRPFSFQEKTWAAYASGKSGMVVAPTGFGKTFSVFLAVLQDFMNHPDHYQKGLKLIWITPIRSLAKDLARAMQEAISDIGLDWIVDVRNGDTDVKRKQQQSKQMPDVLLVTPESLHLLLAQKSRNQFFKSLRCVAVDEWHELLGTKRGVMVELALAFLRHQYGKLRIWGITATIGNLDQALEVLIPAPLKGLKIVATEKKQIDIQPVYPHEVEVLPWAGHMGGKLAEHVVPIILASRSSIIFTNTRGQSEMWYQLLLEAHPDFAGQIALHHGSIDGAIREWIEDALSAGKLKAVVSTSSLDLGVDFKPVDTVIQIGSSKGVARFMQRAGRSGHSPFEVSKIYVVPTHSLELIEVAALKEAVKNNTIESRDPMVQTFDVLVQFLVTIALGGGFRPAEMMSTMKDTHAFSYLTEEEWSWCLFFITRGGQIGANYQEFHKVVENEEGLMVVPKRRIAMLHRMNLGVIVSEAMMRVRFTSGGYVGMIEEYFISKLKAGDKFILAGRVLELVRIKEMTTYVRLSSGKAITPSWLGGRLPLSSNLSHFLRQKLARSVQPSAKEQELRFLHPLFARQQTFSHIPAEDEFLVELIVTKEGYHLFMYPFEGRLIHEVMAALMAYRISRYFPISFSMAMNDYGFELFSDTEITLSEAQLRAILSADNLMEDVLSSINATEMAKRKFRDIAVIAGMVIQTFPGAQKNNKSLQSSSGIIFQVLEDHDPQNLLLRQAYAEVFNQQLEEPRLQSAFKRINSSKIIFKFATGFTPLSFPIKVDSMRQSLSSEDLATRVRRMQESGSKPGRRR</sequence>
<comment type="similarity">
    <text evidence="9">Belongs to the Lhr helicase family. Lhr-Core subfamily.</text>
</comment>
<keyword evidence="1" id="KW-0547">Nucleotide-binding</keyword>
<feature type="domain" description="Helicase C-terminal" evidence="12">
    <location>
        <begin position="249"/>
        <end position="397"/>
    </location>
</feature>
<dbReference type="InterPro" id="IPR001650">
    <property type="entry name" value="Helicase_C-like"/>
</dbReference>
<evidence type="ECO:0000259" key="11">
    <source>
        <dbReference type="PROSITE" id="PS51192"/>
    </source>
</evidence>
<evidence type="ECO:0000313" key="14">
    <source>
        <dbReference type="Proteomes" id="UP001597418"/>
    </source>
</evidence>
<dbReference type="PROSITE" id="PS51192">
    <property type="entry name" value="HELICASE_ATP_BIND_1"/>
    <property type="match status" value="1"/>
</dbReference>
<evidence type="ECO:0000313" key="13">
    <source>
        <dbReference type="EMBL" id="MFD2744507.1"/>
    </source>
</evidence>
<dbReference type="PROSITE" id="PS51194">
    <property type="entry name" value="HELICASE_CTER"/>
    <property type="match status" value="1"/>
</dbReference>
<dbReference type="Pfam" id="PF08494">
    <property type="entry name" value="DEAD_assoc"/>
    <property type="match status" value="1"/>
</dbReference>
<evidence type="ECO:0000256" key="6">
    <source>
        <dbReference type="ARBA" id="ARBA00023125"/>
    </source>
</evidence>
<evidence type="ECO:0000256" key="7">
    <source>
        <dbReference type="ARBA" id="ARBA00023204"/>
    </source>
</evidence>
<dbReference type="SMART" id="SM00487">
    <property type="entry name" value="DEXDc"/>
    <property type="match status" value="1"/>
</dbReference>
<dbReference type="Pfam" id="PF00271">
    <property type="entry name" value="Helicase_C"/>
    <property type="match status" value="1"/>
</dbReference>
<dbReference type="InterPro" id="IPR014001">
    <property type="entry name" value="Helicase_ATP-bd"/>
</dbReference>
<organism evidence="13 14">
    <name type="scientific">Sphingobacterium populi</name>
    <dbReference type="NCBI Taxonomy" id="1812824"/>
    <lineage>
        <taxon>Bacteria</taxon>
        <taxon>Pseudomonadati</taxon>
        <taxon>Bacteroidota</taxon>
        <taxon>Sphingobacteriia</taxon>
        <taxon>Sphingobacteriales</taxon>
        <taxon>Sphingobacteriaceae</taxon>
        <taxon>Sphingobacterium</taxon>
    </lineage>
</organism>
<evidence type="ECO:0000256" key="1">
    <source>
        <dbReference type="ARBA" id="ARBA00022741"/>
    </source>
</evidence>
<feature type="domain" description="Helicase ATP-binding" evidence="11">
    <location>
        <begin position="36"/>
        <end position="217"/>
    </location>
</feature>
<evidence type="ECO:0000256" key="5">
    <source>
        <dbReference type="ARBA" id="ARBA00022840"/>
    </source>
</evidence>
<dbReference type="Pfam" id="PF00270">
    <property type="entry name" value="DEAD"/>
    <property type="match status" value="1"/>
</dbReference>
<evidence type="ECO:0000256" key="4">
    <source>
        <dbReference type="ARBA" id="ARBA00022806"/>
    </source>
</evidence>
<dbReference type="SUPFAM" id="SSF52540">
    <property type="entry name" value="P-loop containing nucleoside triphosphate hydrolases"/>
    <property type="match status" value="1"/>
</dbReference>
<feature type="region of interest" description="Disordered" evidence="10">
    <location>
        <begin position="803"/>
        <end position="822"/>
    </location>
</feature>
<proteinExistence type="inferred from homology"/>
<dbReference type="InterPro" id="IPR011545">
    <property type="entry name" value="DEAD/DEAH_box_helicase_dom"/>
</dbReference>
<dbReference type="PANTHER" id="PTHR47962:SF3">
    <property type="entry name" value="LARGE ATP-DEPENDENT HELICASE-RELATED PROTEIN"/>
    <property type="match status" value="1"/>
</dbReference>
<dbReference type="InterPro" id="IPR017170">
    <property type="entry name" value="Lhr-like"/>
</dbReference>
<dbReference type="Gene3D" id="3.40.50.300">
    <property type="entry name" value="P-loop containing nucleotide triphosphate hydrolases"/>
    <property type="match status" value="2"/>
</dbReference>
<gene>
    <name evidence="13" type="ORF">ACFSQ6_14005</name>
</gene>
<dbReference type="SMART" id="SM00490">
    <property type="entry name" value="HELICc"/>
    <property type="match status" value="1"/>
</dbReference>
<dbReference type="RefSeq" id="WP_231863097.1">
    <property type="nucleotide sequence ID" value="NZ_JBHUMB010000014.1"/>
</dbReference>
<dbReference type="PANTHER" id="PTHR47962">
    <property type="entry name" value="ATP-DEPENDENT HELICASE LHR-RELATED-RELATED"/>
    <property type="match status" value="1"/>
</dbReference>
<dbReference type="PIRSF" id="PIRSF037307">
    <property type="entry name" value="Lhr-like_helic_prd"/>
    <property type="match status" value="1"/>
</dbReference>
<dbReference type="Pfam" id="PF19306">
    <property type="entry name" value="WHD_Lhr"/>
    <property type="match status" value="1"/>
</dbReference>
<dbReference type="NCBIfam" id="TIGR04121">
    <property type="entry name" value="DEXH_lig_assoc"/>
    <property type="match status" value="1"/>
</dbReference>
<evidence type="ECO:0000256" key="8">
    <source>
        <dbReference type="ARBA" id="ARBA00023235"/>
    </source>
</evidence>
<dbReference type="InterPro" id="IPR026362">
    <property type="entry name" value="DEXH_lig_assoc"/>
</dbReference>
<evidence type="ECO:0000256" key="10">
    <source>
        <dbReference type="SAM" id="MobiDB-lite"/>
    </source>
</evidence>
<evidence type="ECO:0000256" key="9">
    <source>
        <dbReference type="ARBA" id="ARBA00093467"/>
    </source>
</evidence>
<dbReference type="GO" id="GO:0016874">
    <property type="term" value="F:ligase activity"/>
    <property type="evidence" value="ECO:0007669"/>
    <property type="project" value="UniProtKB-KW"/>
</dbReference>
<comment type="caution">
    <text evidence="13">The sequence shown here is derived from an EMBL/GenBank/DDBJ whole genome shotgun (WGS) entry which is preliminary data.</text>
</comment>
<dbReference type="InterPro" id="IPR027417">
    <property type="entry name" value="P-loop_NTPase"/>
</dbReference>
<evidence type="ECO:0000259" key="12">
    <source>
        <dbReference type="PROSITE" id="PS51194"/>
    </source>
</evidence>
<dbReference type="InterPro" id="IPR052511">
    <property type="entry name" value="ATP-dep_Helicase"/>
</dbReference>
<dbReference type="CDD" id="cd18796">
    <property type="entry name" value="SF2_C_LHR"/>
    <property type="match status" value="1"/>
</dbReference>
<keyword evidence="7" id="KW-0234">DNA repair</keyword>
<keyword evidence="3" id="KW-0378">Hydrolase</keyword>
<keyword evidence="2" id="KW-0227">DNA damage</keyword>
<name>A0ABW5UIK0_9SPHI</name>
<reference evidence="14" key="1">
    <citation type="journal article" date="2019" name="Int. J. Syst. Evol. Microbiol.">
        <title>The Global Catalogue of Microorganisms (GCM) 10K type strain sequencing project: providing services to taxonomists for standard genome sequencing and annotation.</title>
        <authorList>
            <consortium name="The Broad Institute Genomics Platform"/>
            <consortium name="The Broad Institute Genome Sequencing Center for Infectious Disease"/>
            <person name="Wu L."/>
            <person name="Ma J."/>
        </authorList>
    </citation>
    <scope>NUCLEOTIDE SEQUENCE [LARGE SCALE GENOMIC DNA]</scope>
    <source>
        <strain evidence="14">KCTC 42247</strain>
    </source>
</reference>
<dbReference type="Proteomes" id="UP001597418">
    <property type="component" value="Unassembled WGS sequence"/>
</dbReference>
<dbReference type="InterPro" id="IPR045628">
    <property type="entry name" value="Lhr_WH_dom"/>
</dbReference>
<evidence type="ECO:0000256" key="2">
    <source>
        <dbReference type="ARBA" id="ARBA00022763"/>
    </source>
</evidence>
<evidence type="ECO:0000256" key="3">
    <source>
        <dbReference type="ARBA" id="ARBA00022801"/>
    </source>
</evidence>
<keyword evidence="8" id="KW-0413">Isomerase</keyword>
<keyword evidence="4" id="KW-0347">Helicase</keyword>
<keyword evidence="6" id="KW-0238">DNA-binding</keyword>
<keyword evidence="5" id="KW-0067">ATP-binding</keyword>
<keyword evidence="14" id="KW-1185">Reference proteome</keyword>
<protein>
    <submittedName>
        <fullName evidence="13">Ligase-associated DNA damage response DEXH box helicase</fullName>
    </submittedName>
</protein>
<dbReference type="InterPro" id="IPR013701">
    <property type="entry name" value="Lhr-like_DEAD/DEAH_assoc"/>
</dbReference>
<keyword evidence="13" id="KW-0436">Ligase</keyword>